<dbReference type="EMBL" id="KV441497">
    <property type="protein sequence ID" value="OAG14860.1"/>
    <property type="molecule type" value="Genomic_DNA"/>
</dbReference>
<dbReference type="AlphaFoldDB" id="A0A177D6Q8"/>
<evidence type="ECO:0000256" key="5">
    <source>
        <dbReference type="SAM" id="Phobius"/>
    </source>
</evidence>
<evidence type="ECO:0000313" key="7">
    <source>
        <dbReference type="EMBL" id="OAG14860.1"/>
    </source>
</evidence>
<dbReference type="GO" id="GO:0016020">
    <property type="term" value="C:membrane"/>
    <property type="evidence" value="ECO:0007669"/>
    <property type="project" value="UniProtKB-SubCell"/>
</dbReference>
<dbReference type="KEGG" id="aalt:CC77DRAFT_500005"/>
<dbReference type="Gene3D" id="1.20.58.340">
    <property type="entry name" value="Magnesium transport protein CorA, transmembrane region"/>
    <property type="match status" value="1"/>
</dbReference>
<dbReference type="RefSeq" id="XP_018380281.1">
    <property type="nucleotide sequence ID" value="XM_018531926.1"/>
</dbReference>
<dbReference type="Pfam" id="PF26616">
    <property type="entry name" value="CorA-like"/>
    <property type="match status" value="1"/>
</dbReference>
<evidence type="ECO:0000259" key="6">
    <source>
        <dbReference type="Pfam" id="PF26616"/>
    </source>
</evidence>
<dbReference type="GeneID" id="29117520"/>
<sequence>MSVELNLTPRAWTVPERRPVLENDAVHINIRITDISKENVSSTRISHPSAARAELSKKAPQNNRLRIISIFSERTIAPLNITPDLLEYLINEYNIPRYFDDVIASFGQEPNLTEGNSNYANMHTNISGTVEVSYQLRYVEQNNRRGPAKWSLRHTGIFYRHTPNEPDLMIVLHPIEDPKFQRTIAVLQEDHVARESFCENPIKLHDTLLICYVDEWRWYLRDIGERFNGENNRAMVVRPEKAEPNAAFACVQELRNAKDLVVFARACCAGNLDLVDHLAHCFAQPPGSRLVLDGHKTKLSGYVASTDVLAERIQNLIDLVGYTLSLHNQLESAKVEKELRDLTEGLNRLTQDNVDDSATVKIITFVSAVYLPGSFIATLLGMNVFMFNEETGRLRISPDFWIFVAVWLPLTLITGGIYVCIKMQSTRRTAKRRGHKRLESGSTMSQYELGSISRNM</sequence>
<evidence type="ECO:0000256" key="2">
    <source>
        <dbReference type="ARBA" id="ARBA00022692"/>
    </source>
</evidence>
<dbReference type="VEuPathDB" id="FungiDB:CC77DRAFT_500005"/>
<accession>A0A177D6Q8</accession>
<reference evidence="7 8" key="1">
    <citation type="submission" date="2016-05" db="EMBL/GenBank/DDBJ databases">
        <title>Comparative analysis of secretome profiles of manganese(II)-oxidizing ascomycete fungi.</title>
        <authorList>
            <consortium name="DOE Joint Genome Institute"/>
            <person name="Zeiner C.A."/>
            <person name="Purvine S.O."/>
            <person name="Zink E.M."/>
            <person name="Wu S."/>
            <person name="Pasa-Tolic L."/>
            <person name="Chaput D.L."/>
            <person name="Haridas S."/>
            <person name="Grigoriev I.V."/>
            <person name="Santelli C.M."/>
            <person name="Hansel C.M."/>
        </authorList>
    </citation>
    <scope>NUCLEOTIDE SEQUENCE [LARGE SCALE GENOMIC DNA]</scope>
    <source>
        <strain evidence="7 8">SRC1lrK2f</strain>
    </source>
</reference>
<protein>
    <recommendedName>
        <fullName evidence="6">CorA-like transporter domain-containing protein</fullName>
    </recommendedName>
</protein>
<evidence type="ECO:0000313" key="8">
    <source>
        <dbReference type="Proteomes" id="UP000077248"/>
    </source>
</evidence>
<keyword evidence="4 5" id="KW-0472">Membrane</keyword>
<keyword evidence="8" id="KW-1185">Reference proteome</keyword>
<gene>
    <name evidence="7" type="ORF">CC77DRAFT_500005</name>
</gene>
<feature type="domain" description="CorA-like transporter" evidence="6">
    <location>
        <begin position="24"/>
        <end position="234"/>
    </location>
</feature>
<evidence type="ECO:0000256" key="1">
    <source>
        <dbReference type="ARBA" id="ARBA00004141"/>
    </source>
</evidence>
<proteinExistence type="predicted"/>
<dbReference type="InterPro" id="IPR058257">
    <property type="entry name" value="CorA-like_dom"/>
</dbReference>
<dbReference type="InterPro" id="IPR045863">
    <property type="entry name" value="CorA_TM1_TM2"/>
</dbReference>
<feature type="transmembrane region" description="Helical" evidence="5">
    <location>
        <begin position="358"/>
        <end position="380"/>
    </location>
</feature>
<dbReference type="Proteomes" id="UP000077248">
    <property type="component" value="Unassembled WGS sequence"/>
</dbReference>
<comment type="subcellular location">
    <subcellularLocation>
        <location evidence="1">Membrane</location>
        <topology evidence="1">Multi-pass membrane protein</topology>
    </subcellularLocation>
</comment>
<dbReference type="OMA" id="GVYHHRR"/>
<keyword evidence="3 5" id="KW-1133">Transmembrane helix</keyword>
<evidence type="ECO:0000256" key="3">
    <source>
        <dbReference type="ARBA" id="ARBA00022989"/>
    </source>
</evidence>
<name>A0A177D6Q8_ALTAL</name>
<evidence type="ECO:0000256" key="4">
    <source>
        <dbReference type="ARBA" id="ARBA00023136"/>
    </source>
</evidence>
<keyword evidence="2 5" id="KW-0812">Transmembrane</keyword>
<organism evidence="7 8">
    <name type="scientific">Alternaria alternata</name>
    <name type="common">Alternaria rot fungus</name>
    <name type="synonym">Torula alternata</name>
    <dbReference type="NCBI Taxonomy" id="5599"/>
    <lineage>
        <taxon>Eukaryota</taxon>
        <taxon>Fungi</taxon>
        <taxon>Dikarya</taxon>
        <taxon>Ascomycota</taxon>
        <taxon>Pezizomycotina</taxon>
        <taxon>Dothideomycetes</taxon>
        <taxon>Pleosporomycetidae</taxon>
        <taxon>Pleosporales</taxon>
        <taxon>Pleosporineae</taxon>
        <taxon>Pleosporaceae</taxon>
        <taxon>Alternaria</taxon>
        <taxon>Alternaria sect. Alternaria</taxon>
        <taxon>Alternaria alternata complex</taxon>
    </lineage>
</organism>
<dbReference type="SUPFAM" id="SSF144083">
    <property type="entry name" value="Magnesium transport protein CorA, transmembrane region"/>
    <property type="match status" value="1"/>
</dbReference>
<feature type="transmembrane region" description="Helical" evidence="5">
    <location>
        <begin position="400"/>
        <end position="421"/>
    </location>
</feature>